<reference evidence="1 2" key="1">
    <citation type="journal article" date="2024" name="G3 (Bethesda)">
        <title>Genome assembly of Hibiscus sabdariffa L. provides insights into metabolisms of medicinal natural products.</title>
        <authorList>
            <person name="Kim T."/>
        </authorList>
    </citation>
    <scope>NUCLEOTIDE SEQUENCE [LARGE SCALE GENOMIC DNA]</scope>
    <source>
        <strain evidence="1">TK-2024</strain>
        <tissue evidence="1">Old leaves</tissue>
    </source>
</reference>
<evidence type="ECO:0000313" key="1">
    <source>
        <dbReference type="EMBL" id="KAK9033858.1"/>
    </source>
</evidence>
<gene>
    <name evidence="1" type="ORF">V6N11_050041</name>
</gene>
<evidence type="ECO:0000313" key="2">
    <source>
        <dbReference type="Proteomes" id="UP001396334"/>
    </source>
</evidence>
<comment type="caution">
    <text evidence="1">The sequence shown here is derived from an EMBL/GenBank/DDBJ whole genome shotgun (WGS) entry which is preliminary data.</text>
</comment>
<proteinExistence type="predicted"/>
<organism evidence="1 2">
    <name type="scientific">Hibiscus sabdariffa</name>
    <name type="common">roselle</name>
    <dbReference type="NCBI Taxonomy" id="183260"/>
    <lineage>
        <taxon>Eukaryota</taxon>
        <taxon>Viridiplantae</taxon>
        <taxon>Streptophyta</taxon>
        <taxon>Embryophyta</taxon>
        <taxon>Tracheophyta</taxon>
        <taxon>Spermatophyta</taxon>
        <taxon>Magnoliopsida</taxon>
        <taxon>eudicotyledons</taxon>
        <taxon>Gunneridae</taxon>
        <taxon>Pentapetalae</taxon>
        <taxon>rosids</taxon>
        <taxon>malvids</taxon>
        <taxon>Malvales</taxon>
        <taxon>Malvaceae</taxon>
        <taxon>Malvoideae</taxon>
        <taxon>Hibiscus</taxon>
    </lineage>
</organism>
<name>A0ABR2T8P1_9ROSI</name>
<dbReference type="EMBL" id="JBBPBN010000007">
    <property type="protein sequence ID" value="KAK9033858.1"/>
    <property type="molecule type" value="Genomic_DNA"/>
</dbReference>
<sequence length="154" mass="17957">MSRRQVRKYCVYYEDDDVHLLDADDVEAVRTVTIEGNGLNVEDGVWAATVARLGLENDQPIWGFVRTKPIVEDVWKNVVHRMMLVDEPHVWGYVESEPIYPTYKPSAHMYEVDYDAKRDLEHEARVFASSSASNYREMKLRTLFETKKRCPVDS</sequence>
<dbReference type="Proteomes" id="UP001396334">
    <property type="component" value="Unassembled WGS sequence"/>
</dbReference>
<accession>A0ABR2T8P1</accession>
<protein>
    <submittedName>
        <fullName evidence="1">Uncharacterized protein</fullName>
    </submittedName>
</protein>
<keyword evidence="2" id="KW-1185">Reference proteome</keyword>